<dbReference type="eggNOG" id="ENOG50310QJ">
    <property type="taxonomic scope" value="Bacteria"/>
</dbReference>
<protein>
    <submittedName>
        <fullName evidence="1">Protein of unassigned function</fullName>
    </submittedName>
</protein>
<dbReference type="AlphaFoldDB" id="A0A089NS13"/>
<gene>
    <name evidence="1" type="ORF">MOC_0883</name>
</gene>
<dbReference type="RefSeq" id="WP_043351927.1">
    <property type="nucleotide sequence ID" value="NZ_CP003811.1"/>
</dbReference>
<dbReference type="Proteomes" id="UP000029492">
    <property type="component" value="Chromosome"/>
</dbReference>
<evidence type="ECO:0000313" key="1">
    <source>
        <dbReference type="EMBL" id="AIQ88638.1"/>
    </source>
</evidence>
<sequence>MTDAGGFDLDGAAQSARERDKLLRDIARMLNVPESTFRRPPASGGTRGPSAAECAALLTAFSRIEDPDLRKECVALAERYGRT</sequence>
<proteinExistence type="predicted"/>
<reference evidence="1 2" key="1">
    <citation type="journal article" date="2014" name="PLoS ONE">
        <title>Genome Information of Methylobacterium oryzae, a Plant-Probiotic Methylotroph in the Phyllosphere.</title>
        <authorList>
            <person name="Kwak M.J."/>
            <person name="Jeong H."/>
            <person name="Madhaiyan M."/>
            <person name="Lee Y."/>
            <person name="Sa T.M."/>
            <person name="Oh T.K."/>
            <person name="Kim J.F."/>
        </authorList>
    </citation>
    <scope>NUCLEOTIDE SEQUENCE [LARGE SCALE GENOMIC DNA]</scope>
    <source>
        <strain evidence="1 2">CBMB20</strain>
    </source>
</reference>
<keyword evidence="2" id="KW-1185">Reference proteome</keyword>
<dbReference type="KEGG" id="mor:MOC_0883"/>
<accession>A0A089NS13</accession>
<dbReference type="GeneID" id="96603893"/>
<evidence type="ECO:0000313" key="2">
    <source>
        <dbReference type="Proteomes" id="UP000029492"/>
    </source>
</evidence>
<dbReference type="STRING" id="693986.MOC_0883"/>
<name>A0A089NS13_9HYPH</name>
<dbReference type="EMBL" id="CP003811">
    <property type="protein sequence ID" value="AIQ88638.1"/>
    <property type="molecule type" value="Genomic_DNA"/>
</dbReference>
<dbReference type="HOGENOM" id="CLU_2538721_0_0_5"/>
<organism evidence="1 2">
    <name type="scientific">Methylobacterium oryzae CBMB20</name>
    <dbReference type="NCBI Taxonomy" id="693986"/>
    <lineage>
        <taxon>Bacteria</taxon>
        <taxon>Pseudomonadati</taxon>
        <taxon>Pseudomonadota</taxon>
        <taxon>Alphaproteobacteria</taxon>
        <taxon>Hyphomicrobiales</taxon>
        <taxon>Methylobacteriaceae</taxon>
        <taxon>Methylobacterium</taxon>
    </lineage>
</organism>